<dbReference type="AlphaFoldDB" id="A0ABD0RDK1"/>
<evidence type="ECO:0000313" key="1">
    <source>
        <dbReference type="EMBL" id="KAL0196135.1"/>
    </source>
</evidence>
<feature type="non-terminal residue" evidence="1">
    <location>
        <position position="54"/>
    </location>
</feature>
<dbReference type="Proteomes" id="UP001529510">
    <property type="component" value="Unassembled WGS sequence"/>
</dbReference>
<reference evidence="1 2" key="1">
    <citation type="submission" date="2024-05" db="EMBL/GenBank/DDBJ databases">
        <title>Genome sequencing and assembly of Indian major carp, Cirrhinus mrigala (Hamilton, 1822).</title>
        <authorList>
            <person name="Mohindra V."/>
            <person name="Chowdhury L.M."/>
            <person name="Lal K."/>
            <person name="Jena J.K."/>
        </authorList>
    </citation>
    <scope>NUCLEOTIDE SEQUENCE [LARGE SCALE GENOMIC DNA]</scope>
    <source>
        <strain evidence="1">CM1030</strain>
        <tissue evidence="1">Blood</tissue>
    </source>
</reference>
<sequence>ICSPVSHIPPKTYFWLSLNMHSPQLLTLIEQDVKDRELILNLLLSLHEHLASVA</sequence>
<comment type="caution">
    <text evidence="1">The sequence shown here is derived from an EMBL/GenBank/DDBJ whole genome shotgun (WGS) entry which is preliminary data.</text>
</comment>
<name>A0ABD0RDK1_CIRMR</name>
<protein>
    <submittedName>
        <fullName evidence="1">Uncharacterized protein</fullName>
    </submittedName>
</protein>
<organism evidence="1 2">
    <name type="scientific">Cirrhinus mrigala</name>
    <name type="common">Mrigala</name>
    <dbReference type="NCBI Taxonomy" id="683832"/>
    <lineage>
        <taxon>Eukaryota</taxon>
        <taxon>Metazoa</taxon>
        <taxon>Chordata</taxon>
        <taxon>Craniata</taxon>
        <taxon>Vertebrata</taxon>
        <taxon>Euteleostomi</taxon>
        <taxon>Actinopterygii</taxon>
        <taxon>Neopterygii</taxon>
        <taxon>Teleostei</taxon>
        <taxon>Ostariophysi</taxon>
        <taxon>Cypriniformes</taxon>
        <taxon>Cyprinidae</taxon>
        <taxon>Labeoninae</taxon>
        <taxon>Labeonini</taxon>
        <taxon>Cirrhinus</taxon>
    </lineage>
</organism>
<proteinExistence type="predicted"/>
<gene>
    <name evidence="1" type="ORF">M9458_009707</name>
</gene>
<feature type="non-terminal residue" evidence="1">
    <location>
        <position position="1"/>
    </location>
</feature>
<keyword evidence="2" id="KW-1185">Reference proteome</keyword>
<accession>A0ABD0RDK1</accession>
<dbReference type="EMBL" id="JAMKFB020000004">
    <property type="protein sequence ID" value="KAL0196135.1"/>
    <property type="molecule type" value="Genomic_DNA"/>
</dbReference>
<evidence type="ECO:0000313" key="2">
    <source>
        <dbReference type="Proteomes" id="UP001529510"/>
    </source>
</evidence>